<dbReference type="InterPro" id="IPR027417">
    <property type="entry name" value="P-loop_NTPase"/>
</dbReference>
<dbReference type="EMBL" id="MHLO01000005">
    <property type="protein sequence ID" value="OGZ13310.1"/>
    <property type="molecule type" value="Genomic_DNA"/>
</dbReference>
<dbReference type="InterPro" id="IPR041628">
    <property type="entry name" value="ChlI/MoxR_AAA_lid"/>
</dbReference>
<evidence type="ECO:0000259" key="2">
    <source>
        <dbReference type="Pfam" id="PF17863"/>
    </source>
</evidence>
<evidence type="ECO:0000313" key="4">
    <source>
        <dbReference type="Proteomes" id="UP000178636"/>
    </source>
</evidence>
<dbReference type="GO" id="GO:0005524">
    <property type="term" value="F:ATP binding"/>
    <property type="evidence" value="ECO:0007669"/>
    <property type="project" value="InterPro"/>
</dbReference>
<accession>A0A1G2DK81</accession>
<protein>
    <recommendedName>
        <fullName evidence="5">ATPase dynein-related AAA domain-containing protein</fullName>
    </recommendedName>
</protein>
<feature type="domain" description="ATPase AAA-3" evidence="1">
    <location>
        <begin position="98"/>
        <end position="149"/>
    </location>
</feature>
<comment type="caution">
    <text evidence="3">The sequence shown here is derived from an EMBL/GenBank/DDBJ whole genome shotgun (WGS) entry which is preliminary data.</text>
</comment>
<name>A0A1G2DK81_9BACT</name>
<dbReference type="Proteomes" id="UP000178636">
    <property type="component" value="Unassembled WGS sequence"/>
</dbReference>
<gene>
    <name evidence="3" type="ORF">A3C93_00125</name>
</gene>
<dbReference type="Gene3D" id="1.10.8.80">
    <property type="entry name" value="Magnesium chelatase subunit I, C-Terminal domain"/>
    <property type="match status" value="1"/>
</dbReference>
<proteinExistence type="predicted"/>
<feature type="domain" description="ATPase AAA-3" evidence="1">
    <location>
        <begin position="181"/>
        <end position="260"/>
    </location>
</feature>
<sequence>MTSRYHRFTKEDAETFLPKDPVVNKHTEKTTRIPLDPKFPEAGAYCTEEQLAYTLRYVYPSIFCCSQLLVGQKSLIAYTTAGLFGTGDRDPHHLGAGHVHYEGPPGTGKTYLGTTPRRIFSCDFGRIQCVADTIPSDILGSRVIDFETNDNAEMAQLVGDDPSEFMRAARFIAREIGKGNQQKYYRLIKGPAFSDITLYDEANRMPERSQSAMLEPMSEDQITLFGETIPVSVFAILTTNPHETGSVVPFGKALRDRLMFSIYAEGFKAKDYAEILKRTQHAEDIELPVLGTMKNVITARRYFHHNIAISDENRLFIGAILERIKSPWLFPGMMRRFADDPKTALLYKLFSGREREGQISGAVEGRGATHLEGAARMLAVFNYRTYVTRDDIIKVLPPVCAHRMDFAPSLLAQYMYEKNIMLRSKGNRALASDIIKAASIDAERATDTDGT</sequence>
<evidence type="ECO:0000259" key="1">
    <source>
        <dbReference type="Pfam" id="PF07726"/>
    </source>
</evidence>
<evidence type="ECO:0000313" key="3">
    <source>
        <dbReference type="EMBL" id="OGZ13310.1"/>
    </source>
</evidence>
<dbReference type="InterPro" id="IPR050764">
    <property type="entry name" value="CbbQ/NirQ/NorQ/GpvN"/>
</dbReference>
<reference evidence="3 4" key="1">
    <citation type="journal article" date="2016" name="Nat. Commun.">
        <title>Thousands of microbial genomes shed light on interconnected biogeochemical processes in an aquifer system.</title>
        <authorList>
            <person name="Anantharaman K."/>
            <person name="Brown C.T."/>
            <person name="Hug L.A."/>
            <person name="Sharon I."/>
            <person name="Castelle C.J."/>
            <person name="Probst A.J."/>
            <person name="Thomas B.C."/>
            <person name="Singh A."/>
            <person name="Wilkins M.J."/>
            <person name="Karaoz U."/>
            <person name="Brodie E.L."/>
            <person name="Williams K.H."/>
            <person name="Hubbard S.S."/>
            <person name="Banfield J.F."/>
        </authorList>
    </citation>
    <scope>NUCLEOTIDE SEQUENCE [LARGE SCALE GENOMIC DNA]</scope>
</reference>
<dbReference type="InterPro" id="IPR011703">
    <property type="entry name" value="ATPase_AAA-3"/>
</dbReference>
<dbReference type="SUPFAM" id="SSF52540">
    <property type="entry name" value="P-loop containing nucleoside triphosphate hydrolases"/>
    <property type="match status" value="1"/>
</dbReference>
<dbReference type="STRING" id="1798664.A3C93_00125"/>
<dbReference type="GO" id="GO:0016887">
    <property type="term" value="F:ATP hydrolysis activity"/>
    <property type="evidence" value="ECO:0007669"/>
    <property type="project" value="InterPro"/>
</dbReference>
<feature type="domain" description="ChlI/MoxR AAA lid" evidence="2">
    <location>
        <begin position="358"/>
        <end position="408"/>
    </location>
</feature>
<dbReference type="Pfam" id="PF17863">
    <property type="entry name" value="AAA_lid_2"/>
    <property type="match status" value="1"/>
</dbReference>
<dbReference type="PANTHER" id="PTHR42759">
    <property type="entry name" value="MOXR FAMILY PROTEIN"/>
    <property type="match status" value="1"/>
</dbReference>
<dbReference type="Gene3D" id="3.40.50.300">
    <property type="entry name" value="P-loop containing nucleotide triphosphate hydrolases"/>
    <property type="match status" value="1"/>
</dbReference>
<organism evidence="3 4">
    <name type="scientific">Candidatus Lloydbacteria bacterium RIFCSPHIGHO2_02_FULL_54_17</name>
    <dbReference type="NCBI Taxonomy" id="1798664"/>
    <lineage>
        <taxon>Bacteria</taxon>
        <taxon>Candidatus Lloydiibacteriota</taxon>
    </lineage>
</organism>
<dbReference type="AlphaFoldDB" id="A0A1G2DK81"/>
<evidence type="ECO:0008006" key="5">
    <source>
        <dbReference type="Google" id="ProtNLM"/>
    </source>
</evidence>
<dbReference type="Pfam" id="PF07726">
    <property type="entry name" value="AAA_3"/>
    <property type="match status" value="2"/>
</dbReference>
<dbReference type="PANTHER" id="PTHR42759:SF1">
    <property type="entry name" value="MAGNESIUM-CHELATASE SUBUNIT CHLD"/>
    <property type="match status" value="1"/>
</dbReference>